<dbReference type="Pfam" id="PF20214">
    <property type="entry name" value="DUF6574"/>
    <property type="match status" value="1"/>
</dbReference>
<dbReference type="InterPro" id="IPR059113">
    <property type="entry name" value="Znf_ribbon"/>
</dbReference>
<evidence type="ECO:0000256" key="2">
    <source>
        <dbReference type="SAM" id="Phobius"/>
    </source>
</evidence>
<name>A0A9X4X8Z9_LACJH</name>
<dbReference type="AlphaFoldDB" id="A0A9X4X8Z9"/>
<reference evidence="4 5" key="1">
    <citation type="submission" date="2019-11" db="EMBL/GenBank/DDBJ databases">
        <title>Gastrointestinal microbiota of Peromyscus leucopus.</title>
        <authorList>
            <person name="Milovic A."/>
            <person name="Bassam K."/>
            <person name="Barbour A.G."/>
        </authorList>
    </citation>
    <scope>NUCLEOTIDE SEQUENCE [LARGE SCALE GENOMIC DNA]</scope>
    <source>
        <strain evidence="4 5">LL8</strain>
    </source>
</reference>
<sequence>MTQIVSYIINSVFNLNGKSEKIVKTCPNCGAKMEPEVNFCTSCGTDIRNVPLDNMQNTSTESLNNSGVEEPSVSEIPPADRRAYRAAQSSEQQTGQTFEKISEAVKNFDKESLGKWFITSWKTPSAEQQGEKWYGIAVLLLEMILFAWSMSAGIKKIVYSSIPMNLPNFAQEKINSFIHGLGFDIFFLVLIMGAGVIAGSYIAHKFVYSESVDIFNYINKIVQLSNINVFVVAILAFLCFTSLKTATMPIVLLMILSSILYVIAAAFAIREDYAGNKDYFYGVILYLIIVAVSIAIAYMIFKGQLISQVQQAFNVDISKYFNFGVTNQQI</sequence>
<protein>
    <submittedName>
        <fullName evidence="4">Zinc-ribbon domain-containing protein</fullName>
    </submittedName>
</protein>
<feature type="transmembrane region" description="Helical" evidence="2">
    <location>
        <begin position="223"/>
        <end position="243"/>
    </location>
</feature>
<evidence type="ECO:0000313" key="5">
    <source>
        <dbReference type="Proteomes" id="UP000488295"/>
    </source>
</evidence>
<feature type="transmembrane region" description="Helical" evidence="2">
    <location>
        <begin position="133"/>
        <end position="154"/>
    </location>
</feature>
<feature type="compositionally biased region" description="Polar residues" evidence="1">
    <location>
        <begin position="54"/>
        <end position="67"/>
    </location>
</feature>
<accession>A0A9X4X8Z9</accession>
<feature type="transmembrane region" description="Helical" evidence="2">
    <location>
        <begin position="250"/>
        <end position="269"/>
    </location>
</feature>
<dbReference type="Pfam" id="PF13248">
    <property type="entry name" value="Zn_ribbon_3"/>
    <property type="match status" value="1"/>
</dbReference>
<gene>
    <name evidence="4" type="ORF">GJU95_02110</name>
</gene>
<evidence type="ECO:0000259" key="3">
    <source>
        <dbReference type="Pfam" id="PF13248"/>
    </source>
</evidence>
<dbReference type="Proteomes" id="UP000488295">
    <property type="component" value="Unassembled WGS sequence"/>
</dbReference>
<keyword evidence="2" id="KW-1133">Transmembrane helix</keyword>
<keyword evidence="2" id="KW-0812">Transmembrane</keyword>
<feature type="region of interest" description="Disordered" evidence="1">
    <location>
        <begin position="54"/>
        <end position="80"/>
    </location>
</feature>
<feature type="transmembrane region" description="Helical" evidence="2">
    <location>
        <begin position="181"/>
        <end position="203"/>
    </location>
</feature>
<comment type="caution">
    <text evidence="4">The sequence shown here is derived from an EMBL/GenBank/DDBJ whole genome shotgun (WGS) entry which is preliminary data.</text>
</comment>
<dbReference type="InterPro" id="IPR046481">
    <property type="entry name" value="DUF6574"/>
</dbReference>
<evidence type="ECO:0000313" key="4">
    <source>
        <dbReference type="EMBL" id="MTE02575.1"/>
    </source>
</evidence>
<feature type="domain" description="Putative zinc-ribbon" evidence="3">
    <location>
        <begin position="25"/>
        <end position="47"/>
    </location>
</feature>
<keyword evidence="2" id="KW-0472">Membrane</keyword>
<proteinExistence type="predicted"/>
<dbReference type="EMBL" id="WKKC01000006">
    <property type="protein sequence ID" value="MTE02575.1"/>
    <property type="molecule type" value="Genomic_DNA"/>
</dbReference>
<organism evidence="4 5">
    <name type="scientific">Lactobacillus johnsonii</name>
    <dbReference type="NCBI Taxonomy" id="33959"/>
    <lineage>
        <taxon>Bacteria</taxon>
        <taxon>Bacillati</taxon>
        <taxon>Bacillota</taxon>
        <taxon>Bacilli</taxon>
        <taxon>Lactobacillales</taxon>
        <taxon>Lactobacillaceae</taxon>
        <taxon>Lactobacillus</taxon>
    </lineage>
</organism>
<feature type="transmembrane region" description="Helical" evidence="2">
    <location>
        <begin position="281"/>
        <end position="301"/>
    </location>
</feature>
<evidence type="ECO:0000256" key="1">
    <source>
        <dbReference type="SAM" id="MobiDB-lite"/>
    </source>
</evidence>